<name>A0A147BLA5_IXORI</name>
<reference evidence="1" key="1">
    <citation type="journal article" date="2018" name="PLoS Negl. Trop. Dis.">
        <title>Sialome diversity of ticks revealed by RNAseq of single tick salivary glands.</title>
        <authorList>
            <person name="Perner J."/>
            <person name="Kropackova S."/>
            <person name="Kopacek P."/>
            <person name="Ribeiro J.M."/>
        </authorList>
    </citation>
    <scope>NUCLEOTIDE SEQUENCE</scope>
    <source>
        <strain evidence="1">Siblings of single egg batch collected in Ceske Budejovice</strain>
        <tissue evidence="1">Salivary glands</tissue>
    </source>
</reference>
<organism evidence="1">
    <name type="scientific">Ixodes ricinus</name>
    <name type="common">Common tick</name>
    <name type="synonym">Acarus ricinus</name>
    <dbReference type="NCBI Taxonomy" id="34613"/>
    <lineage>
        <taxon>Eukaryota</taxon>
        <taxon>Metazoa</taxon>
        <taxon>Ecdysozoa</taxon>
        <taxon>Arthropoda</taxon>
        <taxon>Chelicerata</taxon>
        <taxon>Arachnida</taxon>
        <taxon>Acari</taxon>
        <taxon>Parasitiformes</taxon>
        <taxon>Ixodida</taxon>
        <taxon>Ixodoidea</taxon>
        <taxon>Ixodidae</taxon>
        <taxon>Ixodinae</taxon>
        <taxon>Ixodes</taxon>
    </lineage>
</organism>
<protein>
    <submittedName>
        <fullName evidence="1">Putative secreted protein</fullName>
    </submittedName>
</protein>
<evidence type="ECO:0000313" key="1">
    <source>
        <dbReference type="EMBL" id="JAR91491.1"/>
    </source>
</evidence>
<proteinExistence type="predicted"/>
<sequence length="80" mass="8715">MKSRRPPGVVCLIVYAKSFASPETDRSAQKRFPPSLAVFIKAVGRHSTAPRPTTLLERAGASKAWSVKEGRRAADVESFS</sequence>
<dbReference type="EMBL" id="GEGO01003913">
    <property type="protein sequence ID" value="JAR91491.1"/>
    <property type="molecule type" value="Transcribed_RNA"/>
</dbReference>
<dbReference type="AlphaFoldDB" id="A0A147BLA5"/>
<accession>A0A147BLA5</accession>